<dbReference type="Pfam" id="PF00538">
    <property type="entry name" value="Linker_histone"/>
    <property type="match status" value="1"/>
</dbReference>
<dbReference type="InterPro" id="IPR039989">
    <property type="entry name" value="NUDT9"/>
</dbReference>
<dbReference type="Pfam" id="PF00293">
    <property type="entry name" value="NUDIX"/>
    <property type="match status" value="1"/>
</dbReference>
<evidence type="ECO:0000259" key="3">
    <source>
        <dbReference type="PROSITE" id="PS51462"/>
    </source>
</evidence>
<feature type="region of interest" description="Disordered" evidence="2">
    <location>
        <begin position="106"/>
        <end position="205"/>
    </location>
</feature>
<dbReference type="SUPFAM" id="SSF55811">
    <property type="entry name" value="Nudix"/>
    <property type="match status" value="1"/>
</dbReference>
<dbReference type="PANTHER" id="PTHR13030">
    <property type="entry name" value="NUDIX HYDROLASE"/>
    <property type="match status" value="1"/>
</dbReference>
<evidence type="ECO:0000256" key="1">
    <source>
        <dbReference type="ARBA" id="ARBA00023125"/>
    </source>
</evidence>
<dbReference type="EnsemblMetazoa" id="XM_030992475">
    <property type="protein sequence ID" value="XP_030848335"/>
    <property type="gene ID" value="LOC115926883"/>
</dbReference>
<dbReference type="InterPro" id="IPR005818">
    <property type="entry name" value="Histone_H1/H5_H15"/>
</dbReference>
<dbReference type="InParanoid" id="A0A7M7PA61"/>
<dbReference type="GO" id="GO:0006334">
    <property type="term" value="P:nucleosome assembly"/>
    <property type="evidence" value="ECO:0007669"/>
    <property type="project" value="InterPro"/>
</dbReference>
<dbReference type="GO" id="GO:0003677">
    <property type="term" value="F:DNA binding"/>
    <property type="evidence" value="ECO:0007669"/>
    <property type="project" value="UniProtKB-KW"/>
</dbReference>
<feature type="compositionally biased region" description="Basic residues" evidence="2">
    <location>
        <begin position="166"/>
        <end position="189"/>
    </location>
</feature>
<dbReference type="InterPro" id="IPR000086">
    <property type="entry name" value="NUDIX_hydrolase_dom"/>
</dbReference>
<feature type="compositionally biased region" description="Basic and acidic residues" evidence="2">
    <location>
        <begin position="190"/>
        <end position="205"/>
    </location>
</feature>
<dbReference type="Gene3D" id="3.90.79.10">
    <property type="entry name" value="Nucleoside Triphosphate Pyrophosphohydrolase"/>
    <property type="match status" value="1"/>
</dbReference>
<reference evidence="6" key="1">
    <citation type="submission" date="2015-02" db="EMBL/GenBank/DDBJ databases">
        <title>Genome sequencing for Strongylocentrotus purpuratus.</title>
        <authorList>
            <person name="Murali S."/>
            <person name="Liu Y."/>
            <person name="Vee V."/>
            <person name="English A."/>
            <person name="Wang M."/>
            <person name="Skinner E."/>
            <person name="Han Y."/>
            <person name="Muzny D.M."/>
            <person name="Worley K.C."/>
            <person name="Gibbs R.A."/>
        </authorList>
    </citation>
    <scope>NUCLEOTIDE SEQUENCE</scope>
</reference>
<name>A0A7M7PA61_STRPU</name>
<dbReference type="PRINTS" id="PR00624">
    <property type="entry name" value="HISTONEH5"/>
</dbReference>
<dbReference type="OrthoDB" id="9972248at2759"/>
<feature type="region of interest" description="Disordered" evidence="2">
    <location>
        <begin position="1"/>
        <end position="26"/>
    </location>
</feature>
<evidence type="ECO:0000256" key="2">
    <source>
        <dbReference type="SAM" id="MobiDB-lite"/>
    </source>
</evidence>
<protein>
    <submittedName>
        <fullName evidence="5">Uncharacterized protein</fullName>
    </submittedName>
</protein>
<dbReference type="SMART" id="SM00526">
    <property type="entry name" value="H15"/>
    <property type="match status" value="1"/>
</dbReference>
<dbReference type="GO" id="GO:0030527">
    <property type="term" value="F:structural constituent of chromatin"/>
    <property type="evidence" value="ECO:0007669"/>
    <property type="project" value="InterPro"/>
</dbReference>
<dbReference type="GO" id="GO:0047631">
    <property type="term" value="F:ADP-ribose diphosphatase activity"/>
    <property type="evidence" value="ECO:0007669"/>
    <property type="project" value="InterPro"/>
</dbReference>
<dbReference type="CDD" id="cd03670">
    <property type="entry name" value="NUDIX_ADPRase_Nudt9"/>
    <property type="match status" value="1"/>
</dbReference>
<dbReference type="SUPFAM" id="SSF46785">
    <property type="entry name" value="Winged helix' DNA-binding domain"/>
    <property type="match status" value="1"/>
</dbReference>
<dbReference type="PROSITE" id="PS51504">
    <property type="entry name" value="H15"/>
    <property type="match status" value="1"/>
</dbReference>
<feature type="compositionally biased region" description="Low complexity" evidence="2">
    <location>
        <begin position="156"/>
        <end position="165"/>
    </location>
</feature>
<feature type="domain" description="Nudix hydrolase" evidence="3">
    <location>
        <begin position="356"/>
        <end position="511"/>
    </location>
</feature>
<dbReference type="GO" id="GO:0000786">
    <property type="term" value="C:nucleosome"/>
    <property type="evidence" value="ECO:0007669"/>
    <property type="project" value="InterPro"/>
</dbReference>
<sequence length="516" mass="56409">MKTQRNTRAMAKRQQPKDSRKRPVKVTQPLTGDIVVAAITALRNANGSSAQSIKNYIKTIHGDIGETPSLGRALKAASRRGEIELVAAGGGLLTYKLAKKGKSKTLRARGAAKKKPSATSALPKTRSETLATKKQAKDAINKPAKKGIKKVCKGPTTLKATPSKKASAKKTTKGAPKKQGARKPLKKATKIRDDEETSRDSRETRENLFSSVGLCGHYFHLPKVTRGGSSSITPATMIHTKARHTIYPNSTVGRLPVPDDKVPWKVEWPEYSPVKYTSDHVKAGPVWADPDIMQKGSPSLNFNSKDGKVNRRSYIGDYGCVDGVPRNPCGRTGMMERGLLGKWGPNHAADPIVTRWKRDSSGKKVLHPTSGKPILQFISIRRKDSGEWAIPGGMVDAGEKVSQALKREFGEEAMNSLSLQDKECKAVEKAVANLFKHGVEVYRGYVDDPRNTDNAWMETMAVNFHDDQGTSVAKFSLHAGDDAAAVQWHDVGSEMKLYASHSSFIEMVTKRVGAHW</sequence>
<accession>A0A7M7PA61</accession>
<dbReference type="KEGG" id="spu:115926883"/>
<feature type="compositionally biased region" description="Polar residues" evidence="2">
    <location>
        <begin position="117"/>
        <end position="132"/>
    </location>
</feature>
<organism evidence="5 6">
    <name type="scientific">Strongylocentrotus purpuratus</name>
    <name type="common">Purple sea urchin</name>
    <dbReference type="NCBI Taxonomy" id="7668"/>
    <lineage>
        <taxon>Eukaryota</taxon>
        <taxon>Metazoa</taxon>
        <taxon>Echinodermata</taxon>
        <taxon>Eleutherozoa</taxon>
        <taxon>Echinozoa</taxon>
        <taxon>Echinoidea</taxon>
        <taxon>Euechinoidea</taxon>
        <taxon>Echinacea</taxon>
        <taxon>Camarodonta</taxon>
        <taxon>Echinidea</taxon>
        <taxon>Strongylocentrotidae</taxon>
        <taxon>Strongylocentrotus</taxon>
    </lineage>
</organism>
<evidence type="ECO:0000259" key="4">
    <source>
        <dbReference type="PROSITE" id="PS51504"/>
    </source>
</evidence>
<keyword evidence="1" id="KW-0238">DNA-binding</keyword>
<dbReference type="Proteomes" id="UP000007110">
    <property type="component" value="Unassembled WGS sequence"/>
</dbReference>
<proteinExistence type="predicted"/>
<feature type="compositionally biased region" description="Basic residues" evidence="2">
    <location>
        <begin position="143"/>
        <end position="152"/>
    </location>
</feature>
<reference evidence="5" key="2">
    <citation type="submission" date="2021-01" db="UniProtKB">
        <authorList>
            <consortium name="EnsemblMetazoa"/>
        </authorList>
    </citation>
    <scope>IDENTIFICATION</scope>
</reference>
<feature type="compositionally biased region" description="Basic residues" evidence="2">
    <location>
        <begin position="106"/>
        <end position="116"/>
    </location>
</feature>
<dbReference type="InterPro" id="IPR005819">
    <property type="entry name" value="H1/H5"/>
</dbReference>
<dbReference type="RefSeq" id="XP_030848335.1">
    <property type="nucleotide sequence ID" value="XM_030992475.1"/>
</dbReference>
<dbReference type="InterPro" id="IPR015797">
    <property type="entry name" value="NUDIX_hydrolase-like_dom_sf"/>
</dbReference>
<evidence type="ECO:0000313" key="5">
    <source>
        <dbReference type="EnsemblMetazoa" id="XP_030848335"/>
    </source>
</evidence>
<keyword evidence="6" id="KW-1185">Reference proteome</keyword>
<dbReference type="FunFam" id="3.90.79.10:FF:000021">
    <property type="entry name" value="ADP-ribose pyrophosphatase, mitochondrial isoform X1"/>
    <property type="match status" value="1"/>
</dbReference>
<dbReference type="PANTHER" id="PTHR13030:SF8">
    <property type="entry name" value="ADP-RIBOSE PYROPHOSPHATASE, MITOCHONDRIAL"/>
    <property type="match status" value="1"/>
</dbReference>
<feature type="domain" description="H15" evidence="4">
    <location>
        <begin position="27"/>
        <end position="99"/>
    </location>
</feature>
<dbReference type="FunCoup" id="A0A7M7PA61">
    <property type="interactions" value="1870"/>
</dbReference>
<dbReference type="InterPro" id="IPR036388">
    <property type="entry name" value="WH-like_DNA-bd_sf"/>
</dbReference>
<dbReference type="Gene3D" id="1.10.10.10">
    <property type="entry name" value="Winged helix-like DNA-binding domain superfamily/Winged helix DNA-binding domain"/>
    <property type="match status" value="1"/>
</dbReference>
<dbReference type="InterPro" id="IPR036390">
    <property type="entry name" value="WH_DNA-bd_sf"/>
</dbReference>
<dbReference type="AlphaFoldDB" id="A0A7M7PA61"/>
<dbReference type="PROSITE" id="PS51462">
    <property type="entry name" value="NUDIX"/>
    <property type="match status" value="1"/>
</dbReference>
<evidence type="ECO:0000313" key="6">
    <source>
        <dbReference type="Proteomes" id="UP000007110"/>
    </source>
</evidence>
<dbReference type="Pfam" id="PF25969">
    <property type="entry name" value="NUDT9_N"/>
    <property type="match status" value="1"/>
</dbReference>
<dbReference type="GeneID" id="115926883"/>